<evidence type="ECO:0000259" key="2">
    <source>
        <dbReference type="SMART" id="SM00685"/>
    </source>
</evidence>
<evidence type="ECO:0000313" key="5">
    <source>
        <dbReference type="WBParaSite" id="TCNE_0001396601-mRNA-1"/>
    </source>
</evidence>
<feature type="compositionally biased region" description="Pro residues" evidence="1">
    <location>
        <begin position="222"/>
        <end position="232"/>
    </location>
</feature>
<reference evidence="3 4" key="2">
    <citation type="submission" date="2018-11" db="EMBL/GenBank/DDBJ databases">
        <authorList>
            <consortium name="Pathogen Informatics"/>
        </authorList>
    </citation>
    <scope>NUCLEOTIDE SEQUENCE [LARGE SCALE GENOMIC DNA]</scope>
</reference>
<feature type="domain" description="DM14" evidence="2">
    <location>
        <begin position="353"/>
        <end position="420"/>
    </location>
</feature>
<feature type="region of interest" description="Disordered" evidence="1">
    <location>
        <begin position="31"/>
        <end position="66"/>
    </location>
</feature>
<feature type="domain" description="DM14" evidence="2">
    <location>
        <begin position="275"/>
        <end position="334"/>
    </location>
</feature>
<organism evidence="4 5">
    <name type="scientific">Toxocara canis</name>
    <name type="common">Canine roundworm</name>
    <dbReference type="NCBI Taxonomy" id="6265"/>
    <lineage>
        <taxon>Eukaryota</taxon>
        <taxon>Metazoa</taxon>
        <taxon>Ecdysozoa</taxon>
        <taxon>Nematoda</taxon>
        <taxon>Chromadorea</taxon>
        <taxon>Rhabditida</taxon>
        <taxon>Spirurina</taxon>
        <taxon>Ascaridomorpha</taxon>
        <taxon>Ascaridoidea</taxon>
        <taxon>Toxocaridae</taxon>
        <taxon>Toxocara</taxon>
    </lineage>
</organism>
<dbReference type="EMBL" id="UYWY01021990">
    <property type="protein sequence ID" value="VDM45287.1"/>
    <property type="molecule type" value="Genomic_DNA"/>
</dbReference>
<dbReference type="GO" id="GO:0001227">
    <property type="term" value="F:DNA-binding transcription repressor activity, RNA polymerase II-specific"/>
    <property type="evidence" value="ECO:0007669"/>
    <property type="project" value="InterPro"/>
</dbReference>
<feature type="compositionally biased region" description="Polar residues" evidence="1">
    <location>
        <begin position="43"/>
        <end position="52"/>
    </location>
</feature>
<feature type="compositionally biased region" description="Basic and acidic residues" evidence="1">
    <location>
        <begin position="242"/>
        <end position="252"/>
    </location>
</feature>
<dbReference type="InterPro" id="IPR039725">
    <property type="entry name" value="CC2D1A/B"/>
</dbReference>
<dbReference type="SMART" id="SM00685">
    <property type="entry name" value="DM14"/>
    <property type="match status" value="4"/>
</dbReference>
<gene>
    <name evidence="3" type="ORF">TCNE_LOCUS13966</name>
</gene>
<dbReference type="Pfam" id="PF21528">
    <property type="entry name" value="CC2D1A-B_DM14"/>
    <property type="match status" value="2"/>
</dbReference>
<dbReference type="PANTHER" id="PTHR13076:SF9">
    <property type="entry name" value="COILED-COIL AND C2 DOMAIN-CONTAINING PROTEIN 1-LIKE"/>
    <property type="match status" value="1"/>
</dbReference>
<proteinExistence type="predicted"/>
<feature type="compositionally biased region" description="Pro residues" evidence="1">
    <location>
        <begin position="417"/>
        <end position="426"/>
    </location>
</feature>
<dbReference type="WBParaSite" id="TCNE_0001396601-mRNA-1">
    <property type="protein sequence ID" value="TCNE_0001396601-mRNA-1"/>
    <property type="gene ID" value="TCNE_0001396601"/>
</dbReference>
<accession>A0A183UZP6</accession>
<dbReference type="InterPro" id="IPR006608">
    <property type="entry name" value="CC2D1A/B_DM14"/>
</dbReference>
<evidence type="ECO:0000256" key="1">
    <source>
        <dbReference type="SAM" id="MobiDB-lite"/>
    </source>
</evidence>
<feature type="region of interest" description="Disordered" evidence="1">
    <location>
        <begin position="192"/>
        <end position="263"/>
    </location>
</feature>
<name>A0A183UZP6_TOXCA</name>
<sequence length="623" mass="68057">MDFSSIEAATYGDVENDEELMAELLALEADEKAKAARAQASARTTVVSTQRSAPGARRPPPGGVQLTPQILSEVIKDIPEDDILSGDDEEIDDPELLDELSNLVDEKDESSKVQCSQQPTAALDTQMMQRLQQLNNDYVGAIRMANTEGNMAKTKRYQRAADKIQELLKKVQAGKQIDESEIPVAIPSSAASPSLVKVQPPPVPERPAAGTAHNSQSDLPPSANPPPVPPHRAPTDSNVLASKDEGPAKCADKSFAPTAAPQTASRKLNVEQIKALLQSRRQAYVQNAQLANSAGDKTAAYEYYTVAKQFDEAIAAVNNGEVTECDENELPPAPVPYQPKKKETIPSPPKTLLEGLQQRMEKYKSICDQCKKENNDRKYRRIVDEKWVRMNSRIVKQYEEAIRTVRANRSIDISELPCPPGYPPLPSAGSTKPDPSPHSSGEISFIAVLSIYFYTNNAVASTVASAARMRQANEIGPLAPAAPPSAGQLPQSRQSQQLDFLIKRQLMFKQAALAARKKGDLETAKKYLLSAKGFDQMILASRSGLPVNIKQAPIPPQVQTSSAALRPALGAQKSLDVDQFIEGSPEDIFAAMERDLIRQVKLCEENRLAFTKYLPNSFISARR</sequence>
<reference evidence="5" key="1">
    <citation type="submission" date="2016-06" db="UniProtKB">
        <authorList>
            <consortium name="WormBaseParasite"/>
        </authorList>
    </citation>
    <scope>IDENTIFICATION</scope>
</reference>
<dbReference type="PANTHER" id="PTHR13076">
    <property type="entry name" value="COILED-COIL AND C2 DOMAIN-CONTAINING PROTEIN 1-LIKE"/>
    <property type="match status" value="1"/>
</dbReference>
<evidence type="ECO:0000313" key="4">
    <source>
        <dbReference type="Proteomes" id="UP000050794"/>
    </source>
</evidence>
<feature type="region of interest" description="Disordered" evidence="1">
    <location>
        <begin position="325"/>
        <end position="349"/>
    </location>
</feature>
<feature type="domain" description="DM14" evidence="2">
    <location>
        <begin position="128"/>
        <end position="186"/>
    </location>
</feature>
<dbReference type="AlphaFoldDB" id="A0A183UZP6"/>
<keyword evidence="4" id="KW-1185">Reference proteome</keyword>
<protein>
    <submittedName>
        <fullName evidence="5">Coiled-coil and C2 domain-containing protein 1-like</fullName>
    </submittedName>
</protein>
<feature type="domain" description="DM14" evidence="2">
    <location>
        <begin position="498"/>
        <end position="556"/>
    </location>
</feature>
<evidence type="ECO:0000313" key="3">
    <source>
        <dbReference type="EMBL" id="VDM45287.1"/>
    </source>
</evidence>
<feature type="region of interest" description="Disordered" evidence="1">
    <location>
        <begin position="416"/>
        <end position="439"/>
    </location>
</feature>
<dbReference type="Proteomes" id="UP000050794">
    <property type="component" value="Unassembled WGS sequence"/>
</dbReference>